<reference evidence="1 2" key="1">
    <citation type="journal article" date="2008" name="Nature">
        <title>The genome of Laccaria bicolor provides insights into mycorrhizal symbiosis.</title>
        <authorList>
            <person name="Martin F."/>
            <person name="Aerts A."/>
            <person name="Ahren D."/>
            <person name="Brun A."/>
            <person name="Danchin E.G.J."/>
            <person name="Duchaussoy F."/>
            <person name="Gibon J."/>
            <person name="Kohler A."/>
            <person name="Lindquist E."/>
            <person name="Pereda V."/>
            <person name="Salamov A."/>
            <person name="Shapiro H.J."/>
            <person name="Wuyts J."/>
            <person name="Blaudez D."/>
            <person name="Buee M."/>
            <person name="Brokstein P."/>
            <person name="Canbaeck B."/>
            <person name="Cohen D."/>
            <person name="Courty P.E."/>
            <person name="Coutinho P.M."/>
            <person name="Delaruelle C."/>
            <person name="Detter J.C."/>
            <person name="Deveau A."/>
            <person name="DiFazio S."/>
            <person name="Duplessis S."/>
            <person name="Fraissinet-Tachet L."/>
            <person name="Lucic E."/>
            <person name="Frey-Klett P."/>
            <person name="Fourrey C."/>
            <person name="Feussner I."/>
            <person name="Gay G."/>
            <person name="Grimwood J."/>
            <person name="Hoegger P.J."/>
            <person name="Jain P."/>
            <person name="Kilaru S."/>
            <person name="Labbe J."/>
            <person name="Lin Y.C."/>
            <person name="Legue V."/>
            <person name="Le Tacon F."/>
            <person name="Marmeisse R."/>
            <person name="Melayah D."/>
            <person name="Montanini B."/>
            <person name="Muratet M."/>
            <person name="Nehls U."/>
            <person name="Niculita-Hirzel H."/>
            <person name="Oudot-Le Secq M.P."/>
            <person name="Peter M."/>
            <person name="Quesneville H."/>
            <person name="Rajashekar B."/>
            <person name="Reich M."/>
            <person name="Rouhier N."/>
            <person name="Schmutz J."/>
            <person name="Yin T."/>
            <person name="Chalot M."/>
            <person name="Henrissat B."/>
            <person name="Kuees U."/>
            <person name="Lucas S."/>
            <person name="Van de Peer Y."/>
            <person name="Podila G.K."/>
            <person name="Polle A."/>
            <person name="Pukkila P.J."/>
            <person name="Richardson P.M."/>
            <person name="Rouze P."/>
            <person name="Sanders I.R."/>
            <person name="Stajich J.E."/>
            <person name="Tunlid A."/>
            <person name="Tuskan G."/>
            <person name="Grigoriev I.V."/>
        </authorList>
    </citation>
    <scope>NUCLEOTIDE SEQUENCE [LARGE SCALE GENOMIC DNA]</scope>
    <source>
        <strain evidence="2">S238N-H82 / ATCC MYA-4686</strain>
    </source>
</reference>
<gene>
    <name evidence="1" type="ORF">LACBIDRAFT_304706</name>
</gene>
<dbReference type="GeneID" id="6086726"/>
<dbReference type="Proteomes" id="UP000001194">
    <property type="component" value="Unassembled WGS sequence"/>
</dbReference>
<organism evidence="2">
    <name type="scientific">Laccaria bicolor (strain S238N-H82 / ATCC MYA-4686)</name>
    <name type="common">Bicoloured deceiver</name>
    <name type="synonym">Laccaria laccata var. bicolor</name>
    <dbReference type="NCBI Taxonomy" id="486041"/>
    <lineage>
        <taxon>Eukaryota</taxon>
        <taxon>Fungi</taxon>
        <taxon>Dikarya</taxon>
        <taxon>Basidiomycota</taxon>
        <taxon>Agaricomycotina</taxon>
        <taxon>Agaricomycetes</taxon>
        <taxon>Agaricomycetidae</taxon>
        <taxon>Agaricales</taxon>
        <taxon>Agaricineae</taxon>
        <taxon>Hydnangiaceae</taxon>
        <taxon>Laccaria</taxon>
    </lineage>
</organism>
<dbReference type="HOGENOM" id="CLU_748161_0_0_1"/>
<dbReference type="AlphaFoldDB" id="B0E4F3"/>
<keyword evidence="2" id="KW-1185">Reference proteome</keyword>
<dbReference type="EMBL" id="DS547371">
    <property type="protein sequence ID" value="EDQ98278.1"/>
    <property type="molecule type" value="Genomic_DNA"/>
</dbReference>
<dbReference type="KEGG" id="lbc:LACBIDRAFT_304706"/>
<dbReference type="RefSeq" id="XP_001891071.1">
    <property type="nucleotide sequence ID" value="XM_001891036.1"/>
</dbReference>
<evidence type="ECO:0000313" key="1">
    <source>
        <dbReference type="EMBL" id="EDQ98278.1"/>
    </source>
</evidence>
<sequence length="370" mass="40992">MMASPFASTICIPSCIGLRRGYRHGGIHPANAPLRSSWIQHHLFASSHGKSLPQRNLSHCRPPDHKRKLVSQSWRVGITLSVLVPQHQCNPQLVIALSFARHHDSHNLPTCSPSCIDSRRRYNKYQARGFGLRQLTYIDRLIGCAQRVVVRLSSSTEAQSCSITFSSTTHSVLCDVSSRAKSRTNACRSGPRPDLYLLFEIASTWSTVFLLLPGVFHAPLRTHHPTTPIPTRSTSNYYIMSLVDVGLRHRYCIHSLSDTISSSRYAFISTRRTCVSTVADLSITKVRVGKQAAVYNDARVFQPGGGGVYSVGGSLSIALQLVQVRLELVLMSRIYRAVVAFGQSALLSSLSRHSAPRLYKPLTRAKDVFA</sequence>
<proteinExistence type="predicted"/>
<evidence type="ECO:0000313" key="2">
    <source>
        <dbReference type="Proteomes" id="UP000001194"/>
    </source>
</evidence>
<dbReference type="InParanoid" id="B0E4F3"/>
<accession>B0E4F3</accession>
<name>B0E4F3_LACBS</name>
<protein>
    <submittedName>
        <fullName evidence="1">Predicted protein</fullName>
    </submittedName>
</protein>